<reference evidence="3" key="1">
    <citation type="journal article" date="2019" name="Curr. Biol.">
        <title>Genome Sequence of Striga asiatica Provides Insight into the Evolution of Plant Parasitism.</title>
        <authorList>
            <person name="Yoshida S."/>
            <person name="Kim S."/>
            <person name="Wafula E.K."/>
            <person name="Tanskanen J."/>
            <person name="Kim Y.M."/>
            <person name="Honaas L."/>
            <person name="Yang Z."/>
            <person name="Spallek T."/>
            <person name="Conn C.E."/>
            <person name="Ichihashi Y."/>
            <person name="Cheong K."/>
            <person name="Cui S."/>
            <person name="Der J.P."/>
            <person name="Gundlach H."/>
            <person name="Jiao Y."/>
            <person name="Hori C."/>
            <person name="Ishida J.K."/>
            <person name="Kasahara H."/>
            <person name="Kiba T."/>
            <person name="Kim M.S."/>
            <person name="Koo N."/>
            <person name="Laohavisit A."/>
            <person name="Lee Y.H."/>
            <person name="Lumba S."/>
            <person name="McCourt P."/>
            <person name="Mortimer J.C."/>
            <person name="Mutuku J.M."/>
            <person name="Nomura T."/>
            <person name="Sasaki-Sekimoto Y."/>
            <person name="Seto Y."/>
            <person name="Wang Y."/>
            <person name="Wakatake T."/>
            <person name="Sakakibara H."/>
            <person name="Demura T."/>
            <person name="Yamaguchi S."/>
            <person name="Yoneyama K."/>
            <person name="Manabe R.I."/>
            <person name="Nelson D.C."/>
            <person name="Schulman A.H."/>
            <person name="Timko M.P."/>
            <person name="dePamphilis C.W."/>
            <person name="Choi D."/>
            <person name="Shirasu K."/>
        </authorList>
    </citation>
    <scope>NUCLEOTIDE SEQUENCE [LARGE SCALE GENOMIC DNA]</scope>
    <source>
        <strain evidence="3">cv. UVA1</strain>
    </source>
</reference>
<dbReference type="AlphaFoldDB" id="A0A5A7QT75"/>
<evidence type="ECO:0000313" key="2">
    <source>
        <dbReference type="EMBL" id="GER48565.1"/>
    </source>
</evidence>
<dbReference type="EMBL" id="BKCP01008292">
    <property type="protein sequence ID" value="GER48565.1"/>
    <property type="molecule type" value="Genomic_DNA"/>
</dbReference>
<proteinExistence type="predicted"/>
<comment type="caution">
    <text evidence="2">The sequence shown here is derived from an EMBL/GenBank/DDBJ whole genome shotgun (WGS) entry which is preliminary data.</text>
</comment>
<name>A0A5A7QT75_STRAF</name>
<evidence type="ECO:0000256" key="1">
    <source>
        <dbReference type="SAM" id="SignalP"/>
    </source>
</evidence>
<organism evidence="2 3">
    <name type="scientific">Striga asiatica</name>
    <name type="common">Asiatic witchweed</name>
    <name type="synonym">Buchnera asiatica</name>
    <dbReference type="NCBI Taxonomy" id="4170"/>
    <lineage>
        <taxon>Eukaryota</taxon>
        <taxon>Viridiplantae</taxon>
        <taxon>Streptophyta</taxon>
        <taxon>Embryophyta</taxon>
        <taxon>Tracheophyta</taxon>
        <taxon>Spermatophyta</taxon>
        <taxon>Magnoliopsida</taxon>
        <taxon>eudicotyledons</taxon>
        <taxon>Gunneridae</taxon>
        <taxon>Pentapetalae</taxon>
        <taxon>asterids</taxon>
        <taxon>lamiids</taxon>
        <taxon>Lamiales</taxon>
        <taxon>Orobanchaceae</taxon>
        <taxon>Buchnereae</taxon>
        <taxon>Striga</taxon>
    </lineage>
</organism>
<accession>A0A5A7QT75</accession>
<protein>
    <submittedName>
        <fullName evidence="2">Uncharacterized protein</fullName>
    </submittedName>
</protein>
<feature type="chain" id="PRO_5022908424" evidence="1">
    <location>
        <begin position="20"/>
        <end position="211"/>
    </location>
</feature>
<keyword evidence="3" id="KW-1185">Reference proteome</keyword>
<gene>
    <name evidence="2" type="ORF">STAS_25735</name>
</gene>
<sequence>MRGWCCPVGAALLLRCCGSVTERLRCCGSAVLPCFSFAIIDHRGAAAGFGRGAAQREGVGCGSGGLRLLVGVARADTSARLPLLVLCAGSLVCLPIGFELLVGTLKERNCIMAYGSRNVYKHNDEGVMKILSKMDPGNYFVQVYVDSVSINEKGVCHENESRGDDKQKGIAVEADMQHKCDDNGYEDSIDDEYIPEEESSESDGLDGLIIS</sequence>
<dbReference type="Proteomes" id="UP000325081">
    <property type="component" value="Unassembled WGS sequence"/>
</dbReference>
<feature type="signal peptide" evidence="1">
    <location>
        <begin position="1"/>
        <end position="19"/>
    </location>
</feature>
<evidence type="ECO:0000313" key="3">
    <source>
        <dbReference type="Proteomes" id="UP000325081"/>
    </source>
</evidence>
<keyword evidence="1" id="KW-0732">Signal</keyword>